<gene>
    <name evidence="1" type="ORF">GGR20_003307</name>
</gene>
<keyword evidence="2" id="KW-1185">Reference proteome</keyword>
<name>A0A7W6IPU7_9HYPH</name>
<protein>
    <submittedName>
        <fullName evidence="1">Uncharacterized protein</fullName>
    </submittedName>
</protein>
<comment type="caution">
    <text evidence="1">The sequence shown here is derived from an EMBL/GenBank/DDBJ whole genome shotgun (WGS) entry which is preliminary data.</text>
</comment>
<reference evidence="1 2" key="1">
    <citation type="submission" date="2020-08" db="EMBL/GenBank/DDBJ databases">
        <title>Genomic Encyclopedia of Type Strains, Phase IV (KMG-IV): sequencing the most valuable type-strain genomes for metagenomic binning, comparative biology and taxonomic classification.</title>
        <authorList>
            <person name="Goeker M."/>
        </authorList>
    </citation>
    <scope>NUCLEOTIDE SEQUENCE [LARGE SCALE GENOMIC DNA]</scope>
    <source>
        <strain evidence="1 2">DSM 23447</strain>
    </source>
</reference>
<dbReference type="Proteomes" id="UP000547011">
    <property type="component" value="Unassembled WGS sequence"/>
</dbReference>
<dbReference type="EMBL" id="JACIEW010000009">
    <property type="protein sequence ID" value="MBB4053645.1"/>
    <property type="molecule type" value="Genomic_DNA"/>
</dbReference>
<proteinExistence type="predicted"/>
<dbReference type="AlphaFoldDB" id="A0A7W6IPU7"/>
<accession>A0A7W6IPU7</accession>
<organism evidence="1 2">
    <name type="scientific">Devosia subaequoris</name>
    <dbReference type="NCBI Taxonomy" id="395930"/>
    <lineage>
        <taxon>Bacteria</taxon>
        <taxon>Pseudomonadati</taxon>
        <taxon>Pseudomonadota</taxon>
        <taxon>Alphaproteobacteria</taxon>
        <taxon>Hyphomicrobiales</taxon>
        <taxon>Devosiaceae</taxon>
        <taxon>Devosia</taxon>
    </lineage>
</organism>
<evidence type="ECO:0000313" key="2">
    <source>
        <dbReference type="Proteomes" id="UP000547011"/>
    </source>
</evidence>
<sequence length="50" mass="5311">MAATGANFETVAKTVRRISNAQVARNATSVPKGLESFSLAVREDSVFNPT</sequence>
<evidence type="ECO:0000313" key="1">
    <source>
        <dbReference type="EMBL" id="MBB4053645.1"/>
    </source>
</evidence>